<evidence type="ECO:0000313" key="4">
    <source>
        <dbReference type="Proteomes" id="UP000008495"/>
    </source>
</evidence>
<reference evidence="3 4" key="1">
    <citation type="submission" date="2012-08" db="EMBL/GenBank/DDBJ databases">
        <title>Whole genome shotgun sequence of Austwickia chelonae NBRC 105200.</title>
        <authorList>
            <person name="Yoshida I."/>
            <person name="Hosoyama A."/>
            <person name="Tsuchikane K."/>
            <person name="Katsumata H."/>
            <person name="Ando Y."/>
            <person name="Ohji S."/>
            <person name="Hamada M."/>
            <person name="Tamura T."/>
            <person name="Yamazoe A."/>
            <person name="Yamazaki S."/>
            <person name="Fujita N."/>
        </authorList>
    </citation>
    <scope>NUCLEOTIDE SEQUENCE [LARGE SCALE GENOMIC DNA]</scope>
    <source>
        <strain evidence="3 4">NBRC 105200</strain>
    </source>
</reference>
<evidence type="ECO:0000313" key="3">
    <source>
        <dbReference type="EMBL" id="GAB78713.1"/>
    </source>
</evidence>
<dbReference type="GO" id="GO:0003700">
    <property type="term" value="F:DNA-binding transcription factor activity"/>
    <property type="evidence" value="ECO:0007669"/>
    <property type="project" value="InterPro"/>
</dbReference>
<accession>K6V910</accession>
<dbReference type="SUPFAM" id="SSF46785">
    <property type="entry name" value="Winged helix' DNA-binding domain"/>
    <property type="match status" value="1"/>
</dbReference>
<dbReference type="AlphaFoldDB" id="K6V910"/>
<evidence type="ECO:0000259" key="2">
    <source>
        <dbReference type="SMART" id="SM00418"/>
    </source>
</evidence>
<dbReference type="SMART" id="SM00418">
    <property type="entry name" value="HTH_ARSR"/>
    <property type="match status" value="1"/>
</dbReference>
<comment type="caution">
    <text evidence="3">The sequence shown here is derived from an EMBL/GenBank/DDBJ whole genome shotgun (WGS) entry which is preliminary data.</text>
</comment>
<feature type="compositionally biased region" description="Polar residues" evidence="1">
    <location>
        <begin position="239"/>
        <end position="253"/>
    </location>
</feature>
<dbReference type="InterPro" id="IPR011991">
    <property type="entry name" value="ArsR-like_HTH"/>
</dbReference>
<dbReference type="CDD" id="cd00090">
    <property type="entry name" value="HTH_ARSR"/>
    <property type="match status" value="1"/>
</dbReference>
<organism evidence="3 4">
    <name type="scientific">Austwickia chelonae NBRC 105200</name>
    <dbReference type="NCBI Taxonomy" id="1184607"/>
    <lineage>
        <taxon>Bacteria</taxon>
        <taxon>Bacillati</taxon>
        <taxon>Actinomycetota</taxon>
        <taxon>Actinomycetes</taxon>
        <taxon>Micrococcales</taxon>
        <taxon>Dermatophilaceae</taxon>
        <taxon>Austwickia</taxon>
    </lineage>
</organism>
<dbReference type="STRING" id="100225.SAMN05421595_2367"/>
<keyword evidence="4" id="KW-1185">Reference proteome</keyword>
<gene>
    <name evidence="3" type="ORF">AUCHE_16_01330</name>
</gene>
<feature type="region of interest" description="Disordered" evidence="1">
    <location>
        <begin position="239"/>
        <end position="261"/>
    </location>
</feature>
<dbReference type="Gene3D" id="1.10.10.10">
    <property type="entry name" value="Winged helix-like DNA-binding domain superfamily/Winged helix DNA-binding domain"/>
    <property type="match status" value="1"/>
</dbReference>
<dbReference type="Pfam" id="PF12840">
    <property type="entry name" value="HTH_20"/>
    <property type="match status" value="1"/>
</dbReference>
<dbReference type="eggNOG" id="COG2345">
    <property type="taxonomic scope" value="Bacteria"/>
</dbReference>
<proteinExistence type="predicted"/>
<dbReference type="EMBL" id="BAGZ01000016">
    <property type="protein sequence ID" value="GAB78713.1"/>
    <property type="molecule type" value="Genomic_DNA"/>
</dbReference>
<evidence type="ECO:0000256" key="1">
    <source>
        <dbReference type="SAM" id="MobiDB-lite"/>
    </source>
</evidence>
<dbReference type="InterPro" id="IPR001845">
    <property type="entry name" value="HTH_ArsR_DNA-bd_dom"/>
</dbReference>
<dbReference type="Proteomes" id="UP000008495">
    <property type="component" value="Unassembled WGS sequence"/>
</dbReference>
<sequence>MTMTTRDELLSSQVRRRIVDFVRDAPGRLAAADLGRMLGLHVTTVRFHLDQLEQAGVLNSERERRDTVGRPRKVYTLAPESIPVNEAAYVMLAEVLAEALPGGAAERARASEMAGEAWARRHVSESEAQVSQTSRRVLPVREVVDVLARWGYRRETVTLETPSPGCHRMFLQHCPMREAALAHPEVVCAAHLGLIRGTFDRLGVSNVQVELSPWVTDDTCQADLTVTITELPDPTFDGTSAPQLSLVSESTPSPALDKAAG</sequence>
<name>K6V910_9MICO</name>
<dbReference type="OrthoDB" id="3399802at2"/>
<dbReference type="InterPro" id="IPR036388">
    <property type="entry name" value="WH-like_DNA-bd_sf"/>
</dbReference>
<feature type="domain" description="HTH arsR-type" evidence="2">
    <location>
        <begin position="8"/>
        <end position="101"/>
    </location>
</feature>
<dbReference type="InterPro" id="IPR036390">
    <property type="entry name" value="WH_DNA-bd_sf"/>
</dbReference>
<protein>
    <recommendedName>
        <fullName evidence="2">HTH arsR-type domain-containing protein</fullName>
    </recommendedName>
</protein>